<reference evidence="3" key="1">
    <citation type="journal article" date="2019" name="Int. J. Syst. Evol. Microbiol.">
        <title>The Global Catalogue of Microorganisms (GCM) 10K type strain sequencing project: providing services to taxonomists for standard genome sequencing and annotation.</title>
        <authorList>
            <consortium name="The Broad Institute Genomics Platform"/>
            <consortium name="The Broad Institute Genome Sequencing Center for Infectious Disease"/>
            <person name="Wu L."/>
            <person name="Ma J."/>
        </authorList>
    </citation>
    <scope>NUCLEOTIDE SEQUENCE [LARGE SCALE GENOMIC DNA]</scope>
    <source>
        <strain evidence="3">JCM 17388</strain>
    </source>
</reference>
<dbReference type="Proteomes" id="UP001501251">
    <property type="component" value="Unassembled WGS sequence"/>
</dbReference>
<accession>A0ABP8APU0</accession>
<evidence type="ECO:0000313" key="2">
    <source>
        <dbReference type="EMBL" id="GAA4187447.1"/>
    </source>
</evidence>
<dbReference type="EMBL" id="BAABAQ010000003">
    <property type="protein sequence ID" value="GAA4187447.1"/>
    <property type="molecule type" value="Genomic_DNA"/>
</dbReference>
<sequence length="123" mass="14086">MREVHRPGLSGSRHRAERFPATGARRPGPWSRGREQGYGQRMSHQEELRQVEEDLERLRAEIAELRVQVGEVGPTDAIERAMLINQADEQENLVGELEARRQDLLKRLGEGGERNHAEPRETT</sequence>
<evidence type="ECO:0000256" key="1">
    <source>
        <dbReference type="SAM" id="MobiDB-lite"/>
    </source>
</evidence>
<feature type="region of interest" description="Disordered" evidence="1">
    <location>
        <begin position="1"/>
        <end position="49"/>
    </location>
</feature>
<evidence type="ECO:0000313" key="3">
    <source>
        <dbReference type="Proteomes" id="UP001501251"/>
    </source>
</evidence>
<protein>
    <submittedName>
        <fullName evidence="2">Uncharacterized protein</fullName>
    </submittedName>
</protein>
<keyword evidence="3" id="KW-1185">Reference proteome</keyword>
<organism evidence="2 3">
    <name type="scientific">Streptosporangium oxazolinicum</name>
    <dbReference type="NCBI Taxonomy" id="909287"/>
    <lineage>
        <taxon>Bacteria</taxon>
        <taxon>Bacillati</taxon>
        <taxon>Actinomycetota</taxon>
        <taxon>Actinomycetes</taxon>
        <taxon>Streptosporangiales</taxon>
        <taxon>Streptosporangiaceae</taxon>
        <taxon>Streptosporangium</taxon>
    </lineage>
</organism>
<proteinExistence type="predicted"/>
<name>A0ABP8APU0_9ACTN</name>
<comment type="caution">
    <text evidence="2">The sequence shown here is derived from an EMBL/GenBank/DDBJ whole genome shotgun (WGS) entry which is preliminary data.</text>
</comment>
<gene>
    <name evidence="2" type="ORF">GCM10022252_21000</name>
</gene>